<reference evidence="8 9" key="1">
    <citation type="submission" date="2019-05" db="EMBL/GenBank/DDBJ databases">
        <title>Comparative genomics and metabolomics analyses of clavulanic acid producing Streptomyces species provides insight into specialized metabolism and evolution of beta-lactam biosynthetic gene clusters.</title>
        <authorList>
            <person name="Moore M.A."/>
            <person name="Cruz-Morales P."/>
            <person name="Barona Gomez F."/>
            <person name="Kapil T."/>
        </authorList>
    </citation>
    <scope>NUCLEOTIDE SEQUENCE [LARGE SCALE GENOMIC DNA]</scope>
    <source>
        <strain evidence="8 9">NRRL 5741</strain>
    </source>
</reference>
<keyword evidence="4 6" id="KW-0472">Membrane</keyword>
<dbReference type="Proteomes" id="UP000419138">
    <property type="component" value="Unassembled WGS sequence"/>
</dbReference>
<evidence type="ECO:0000259" key="7">
    <source>
        <dbReference type="SMART" id="SM00752"/>
    </source>
</evidence>
<gene>
    <name evidence="8" type="ORF">FF041_18380</name>
</gene>
<name>A0A646KIK4_STRJU</name>
<organism evidence="8 9">
    <name type="scientific">Streptomyces jumonjinensis</name>
    <dbReference type="NCBI Taxonomy" id="1945"/>
    <lineage>
        <taxon>Bacteria</taxon>
        <taxon>Bacillati</taxon>
        <taxon>Actinomycetota</taxon>
        <taxon>Actinomycetes</taxon>
        <taxon>Kitasatosporales</taxon>
        <taxon>Streptomycetaceae</taxon>
        <taxon>Streptomyces</taxon>
    </lineage>
</organism>
<evidence type="ECO:0000256" key="2">
    <source>
        <dbReference type="ARBA" id="ARBA00022692"/>
    </source>
</evidence>
<protein>
    <recommendedName>
        <fullName evidence="7">HTTM-like domain-containing protein</fullName>
    </recommendedName>
</protein>
<accession>A0A646KIK4</accession>
<dbReference type="GO" id="GO:0012505">
    <property type="term" value="C:endomembrane system"/>
    <property type="evidence" value="ECO:0007669"/>
    <property type="project" value="UniProtKB-SubCell"/>
</dbReference>
<evidence type="ECO:0000256" key="1">
    <source>
        <dbReference type="ARBA" id="ARBA00004127"/>
    </source>
</evidence>
<dbReference type="AlphaFoldDB" id="A0A646KIK4"/>
<dbReference type="PANTHER" id="PTHR39535:SF2">
    <property type="entry name" value="HTTM DOMAIN-CONTAINING PROTEIN"/>
    <property type="match status" value="1"/>
</dbReference>
<proteinExistence type="predicted"/>
<dbReference type="InterPro" id="IPR053934">
    <property type="entry name" value="HTTM_dom"/>
</dbReference>
<feature type="region of interest" description="Disordered" evidence="5">
    <location>
        <begin position="19"/>
        <end position="46"/>
    </location>
</feature>
<keyword evidence="3 6" id="KW-1133">Transmembrane helix</keyword>
<evidence type="ECO:0000256" key="4">
    <source>
        <dbReference type="ARBA" id="ARBA00023136"/>
    </source>
</evidence>
<comment type="subcellular location">
    <subcellularLocation>
        <location evidence="1">Endomembrane system</location>
        <topology evidence="1">Multi-pass membrane protein</topology>
    </subcellularLocation>
</comment>
<feature type="transmembrane region" description="Helical" evidence="6">
    <location>
        <begin position="117"/>
        <end position="138"/>
    </location>
</feature>
<evidence type="ECO:0000256" key="5">
    <source>
        <dbReference type="SAM" id="MobiDB-lite"/>
    </source>
</evidence>
<comment type="caution">
    <text evidence="8">The sequence shown here is derived from an EMBL/GenBank/DDBJ whole genome shotgun (WGS) entry which is preliminary data.</text>
</comment>
<evidence type="ECO:0000256" key="3">
    <source>
        <dbReference type="ARBA" id="ARBA00022989"/>
    </source>
</evidence>
<dbReference type="InterPro" id="IPR011020">
    <property type="entry name" value="HTTM-like"/>
</dbReference>
<feature type="transmembrane region" description="Helical" evidence="6">
    <location>
        <begin position="57"/>
        <end position="80"/>
    </location>
</feature>
<dbReference type="PANTHER" id="PTHR39535">
    <property type="entry name" value="SPORULATION-DELAYING PROTEIN SDPB"/>
    <property type="match status" value="1"/>
</dbReference>
<feature type="transmembrane region" description="Helical" evidence="6">
    <location>
        <begin position="145"/>
        <end position="171"/>
    </location>
</feature>
<evidence type="ECO:0000313" key="8">
    <source>
        <dbReference type="EMBL" id="MQT02099.1"/>
    </source>
</evidence>
<sequence>MCRSARGAAHGDRVLERARHRARTTVSRSPGGHRRGYAPGLDRPRSRRSTRYRIGSAFHNCAVVAVVIQLCLLYVVAGLFKVRGMRWQEGTALYYVLRVAEYSIFPELARLLYEHALIVYAVTYLTVFLQAFFPLLLLRPSTRHLAFVLVTLMHLGIGVLMGIPFFSLFMISTDLILFTDREYTAIGAWLRRHGHPLISRTRPARTAPL</sequence>
<evidence type="ECO:0000256" key="6">
    <source>
        <dbReference type="SAM" id="Phobius"/>
    </source>
</evidence>
<keyword evidence="2 6" id="KW-0812">Transmembrane</keyword>
<dbReference type="EMBL" id="VCLA01000145">
    <property type="protein sequence ID" value="MQT02099.1"/>
    <property type="molecule type" value="Genomic_DNA"/>
</dbReference>
<evidence type="ECO:0000313" key="9">
    <source>
        <dbReference type="Proteomes" id="UP000419138"/>
    </source>
</evidence>
<dbReference type="Pfam" id="PF05090">
    <property type="entry name" value="HTTM"/>
    <property type="match status" value="1"/>
</dbReference>
<keyword evidence="9" id="KW-1185">Reference proteome</keyword>
<dbReference type="InterPro" id="IPR052964">
    <property type="entry name" value="Sporulation_signal_mat"/>
</dbReference>
<feature type="domain" description="HTTM-like" evidence="7">
    <location>
        <begin position="3"/>
        <end position="182"/>
    </location>
</feature>
<dbReference type="OrthoDB" id="128729at2"/>
<dbReference type="SMART" id="SM00752">
    <property type="entry name" value="HTTM"/>
    <property type="match status" value="1"/>
</dbReference>